<dbReference type="InterPro" id="IPR001610">
    <property type="entry name" value="PAC"/>
</dbReference>
<sequence>MDQGIIASLLQHPLASALVILDRAGRPLAANPAAREHGLPATLAAYGEVLEDLRLLAADGGLVPCQLPGGPRGRFDGWMRAVHDADGQLLAFTLSVPEPVAAYAGSRWELALEHAGHGLWDWDLPSDTVTRSRRWDGGPMDDEQGRGDAAGALLDHVHPDDQAHVRTALDAHLRGEGAVYSAQFRVRHPDGDWRWMLDRGRVVSRTADGQPLRMVGTHTDIQAQKQMETQLREQQVHLREAQRIASMGSWSWDPEARQFWWSPEFRALVGEGDDPMPVGRHWLRRLEPRSRGQLRSAWRRMWRDGRATTLELELPRPREGALHLRVWMQPLVGPDGRMQRLLGQVQNITEQHQTDALIRWRTELLNRVSALGRIGGCEIEVATRSMQWTEECYRIHGLRKEPISLDQALALYTQDSRDAFEAALERIAGGGLPEQLDLCFYRQSGLRIWVQVLIELDHRDGLPTRFVVLFRDITREREANERIELLAHYDLLTGLPNRMLLREQTADAIEEARDRDAPLAMLFIDLDGFKTINDTFGHATGDALLKAAAARLHQNLRNSDLFGRFSGDEFIVVLRDLADPEDAGHVARKLIASLAEPLHRGETTLKVGASVGIAMLDDGRCDFDSLLRAADAAMYAAKEAGRNTYQYYSQDALLRIQRKLEIEHALLGAIEREEFSLAYQPLLHADHGAPPAIEALLRWHRPGIGYCSPAEFIPIAEKCGEIVRIGDWVLAEACRQAAAWDQAGLQFDRVAVNVSAVQLRDRGFAERVIDICHAHGWPPQRLELELTESALIRDTDLLRHCFDVLERHGVPLAVDDFGTGFSNLHYLNRFPVGRLKIDRSFVQGMLHDAGTAEVTQAIVHLGHALGMKVVAEGVETEQEEAMLRRQGCDEIQGYLYSRPLTPRDLAQWLKQGGAQIAPRERLQPAAHAVT</sequence>
<dbReference type="RefSeq" id="WP_136004104.1">
    <property type="nucleotide sequence ID" value="NZ_SRYW01000004.1"/>
</dbReference>
<dbReference type="Pfam" id="PF00563">
    <property type="entry name" value="EAL"/>
    <property type="match status" value="1"/>
</dbReference>
<organism evidence="5 6">
    <name type="scientific">Stenotrophomonas maltophilia</name>
    <name type="common">Pseudomonas maltophilia</name>
    <name type="synonym">Xanthomonas maltophilia</name>
    <dbReference type="NCBI Taxonomy" id="40324"/>
    <lineage>
        <taxon>Bacteria</taxon>
        <taxon>Pseudomonadati</taxon>
        <taxon>Pseudomonadota</taxon>
        <taxon>Gammaproteobacteria</taxon>
        <taxon>Lysobacterales</taxon>
        <taxon>Lysobacteraceae</taxon>
        <taxon>Stenotrophomonas</taxon>
        <taxon>Stenotrophomonas maltophilia group</taxon>
    </lineage>
</organism>
<dbReference type="CDD" id="cd01948">
    <property type="entry name" value="EAL"/>
    <property type="match status" value="1"/>
</dbReference>
<dbReference type="InterPro" id="IPR035919">
    <property type="entry name" value="EAL_sf"/>
</dbReference>
<dbReference type="PROSITE" id="PS50887">
    <property type="entry name" value="GGDEF"/>
    <property type="match status" value="1"/>
</dbReference>
<proteinExistence type="predicted"/>
<dbReference type="SUPFAM" id="SSF55785">
    <property type="entry name" value="PYP-like sensor domain (PAS domain)"/>
    <property type="match status" value="3"/>
</dbReference>
<comment type="caution">
    <text evidence="5">The sequence shown here is derived from an EMBL/GenBank/DDBJ whole genome shotgun (WGS) entry which is preliminary data.</text>
</comment>
<dbReference type="InterPro" id="IPR043128">
    <property type="entry name" value="Rev_trsase/Diguanyl_cyclase"/>
</dbReference>
<dbReference type="CDD" id="cd01949">
    <property type="entry name" value="GGDEF"/>
    <property type="match status" value="1"/>
</dbReference>
<dbReference type="SMART" id="SM00052">
    <property type="entry name" value="EAL"/>
    <property type="match status" value="1"/>
</dbReference>
<accession>A0A4S2D360</accession>
<dbReference type="NCBIfam" id="TIGR00229">
    <property type="entry name" value="sensory_box"/>
    <property type="match status" value="1"/>
</dbReference>
<reference evidence="5 6" key="1">
    <citation type="submission" date="2019-04" db="EMBL/GenBank/DDBJ databases">
        <title>Microbes associate with the intestines of laboratory mice.</title>
        <authorList>
            <person name="Navarre W."/>
            <person name="Wong E."/>
            <person name="Huang K."/>
            <person name="Tropini C."/>
            <person name="Ng K."/>
            <person name="Yu B."/>
        </authorList>
    </citation>
    <scope>NUCLEOTIDE SEQUENCE [LARGE SCALE GENOMIC DNA]</scope>
    <source>
        <strain evidence="5 6">NM62_B4-13</strain>
    </source>
</reference>
<dbReference type="InterPro" id="IPR000160">
    <property type="entry name" value="GGDEF_dom"/>
</dbReference>
<dbReference type="Pfam" id="PF08447">
    <property type="entry name" value="PAS_3"/>
    <property type="match status" value="1"/>
</dbReference>
<gene>
    <name evidence="5" type="ORF">E5352_06820</name>
</gene>
<dbReference type="PROSITE" id="PS50883">
    <property type="entry name" value="EAL"/>
    <property type="match status" value="1"/>
</dbReference>
<dbReference type="SUPFAM" id="SSF55073">
    <property type="entry name" value="Nucleotide cyclase"/>
    <property type="match status" value="1"/>
</dbReference>
<evidence type="ECO:0000313" key="6">
    <source>
        <dbReference type="Proteomes" id="UP000306631"/>
    </source>
</evidence>
<dbReference type="PANTHER" id="PTHR44757:SF2">
    <property type="entry name" value="BIOFILM ARCHITECTURE MAINTENANCE PROTEIN MBAA"/>
    <property type="match status" value="1"/>
</dbReference>
<evidence type="ECO:0000259" key="4">
    <source>
        <dbReference type="PROSITE" id="PS50887"/>
    </source>
</evidence>
<dbReference type="Gene3D" id="3.30.70.270">
    <property type="match status" value="1"/>
</dbReference>
<dbReference type="EMBL" id="SRYW01000004">
    <property type="protein sequence ID" value="TGY35422.1"/>
    <property type="molecule type" value="Genomic_DNA"/>
</dbReference>
<dbReference type="InterPro" id="IPR013655">
    <property type="entry name" value="PAS_fold_3"/>
</dbReference>
<dbReference type="InterPro" id="IPR029787">
    <property type="entry name" value="Nucleotide_cyclase"/>
</dbReference>
<protein>
    <submittedName>
        <fullName evidence="5">Bifunctional diguanylate cyclase/phosphodiesterase</fullName>
    </submittedName>
</protein>
<dbReference type="Gene3D" id="3.20.20.450">
    <property type="entry name" value="EAL domain"/>
    <property type="match status" value="1"/>
</dbReference>
<dbReference type="SMART" id="SM00267">
    <property type="entry name" value="GGDEF"/>
    <property type="match status" value="1"/>
</dbReference>
<dbReference type="Gene3D" id="3.30.450.20">
    <property type="entry name" value="PAS domain"/>
    <property type="match status" value="3"/>
</dbReference>
<dbReference type="OrthoDB" id="9804951at2"/>
<dbReference type="InterPro" id="IPR001633">
    <property type="entry name" value="EAL_dom"/>
</dbReference>
<dbReference type="Proteomes" id="UP000306631">
    <property type="component" value="Unassembled WGS sequence"/>
</dbReference>
<comment type="cofactor">
    <cofactor evidence="1">
        <name>Mg(2+)</name>
        <dbReference type="ChEBI" id="CHEBI:18420"/>
    </cofactor>
</comment>
<evidence type="ECO:0000259" key="3">
    <source>
        <dbReference type="PROSITE" id="PS50883"/>
    </source>
</evidence>
<evidence type="ECO:0000256" key="1">
    <source>
        <dbReference type="ARBA" id="ARBA00001946"/>
    </source>
</evidence>
<dbReference type="FunFam" id="3.30.70.270:FF:000001">
    <property type="entry name" value="Diguanylate cyclase domain protein"/>
    <property type="match status" value="1"/>
</dbReference>
<dbReference type="SUPFAM" id="SSF141868">
    <property type="entry name" value="EAL domain-like"/>
    <property type="match status" value="1"/>
</dbReference>
<feature type="domain" description="GGDEF" evidence="4">
    <location>
        <begin position="517"/>
        <end position="650"/>
    </location>
</feature>
<dbReference type="SMART" id="SM00086">
    <property type="entry name" value="PAC"/>
    <property type="match status" value="3"/>
</dbReference>
<name>A0A4S2D360_STEMA</name>
<evidence type="ECO:0000259" key="2">
    <source>
        <dbReference type="PROSITE" id="PS50113"/>
    </source>
</evidence>
<dbReference type="CDD" id="cd00130">
    <property type="entry name" value="PAS"/>
    <property type="match status" value="2"/>
</dbReference>
<dbReference type="NCBIfam" id="TIGR00254">
    <property type="entry name" value="GGDEF"/>
    <property type="match status" value="1"/>
</dbReference>
<dbReference type="Pfam" id="PF00990">
    <property type="entry name" value="GGDEF"/>
    <property type="match status" value="1"/>
</dbReference>
<dbReference type="InterPro" id="IPR052155">
    <property type="entry name" value="Biofilm_reg_signaling"/>
</dbReference>
<dbReference type="PROSITE" id="PS50113">
    <property type="entry name" value="PAC"/>
    <property type="match status" value="2"/>
</dbReference>
<dbReference type="InterPro" id="IPR000014">
    <property type="entry name" value="PAS"/>
</dbReference>
<feature type="domain" description="PAC" evidence="2">
    <location>
        <begin position="434"/>
        <end position="485"/>
    </location>
</feature>
<dbReference type="InterPro" id="IPR035965">
    <property type="entry name" value="PAS-like_dom_sf"/>
</dbReference>
<dbReference type="InterPro" id="IPR013656">
    <property type="entry name" value="PAS_4"/>
</dbReference>
<dbReference type="GO" id="GO:0003824">
    <property type="term" value="F:catalytic activity"/>
    <property type="evidence" value="ECO:0007669"/>
    <property type="project" value="UniProtKB-ARBA"/>
</dbReference>
<dbReference type="Pfam" id="PF08448">
    <property type="entry name" value="PAS_4"/>
    <property type="match status" value="1"/>
</dbReference>
<evidence type="ECO:0000313" key="5">
    <source>
        <dbReference type="EMBL" id="TGY35422.1"/>
    </source>
</evidence>
<feature type="domain" description="EAL" evidence="3">
    <location>
        <begin position="659"/>
        <end position="913"/>
    </location>
</feature>
<dbReference type="AlphaFoldDB" id="A0A4S2D360"/>
<dbReference type="PANTHER" id="PTHR44757">
    <property type="entry name" value="DIGUANYLATE CYCLASE DGCP"/>
    <property type="match status" value="1"/>
</dbReference>
<feature type="domain" description="PAC" evidence="2">
    <location>
        <begin position="180"/>
        <end position="233"/>
    </location>
</feature>
<dbReference type="InterPro" id="IPR000700">
    <property type="entry name" value="PAS-assoc_C"/>
</dbReference>